<evidence type="ECO:0000256" key="1">
    <source>
        <dbReference type="ARBA" id="ARBA00001946"/>
    </source>
</evidence>
<reference evidence="6 7" key="1">
    <citation type="submission" date="2015-08" db="EMBL/GenBank/DDBJ databases">
        <title>Complete genome sequence of Sulfurifustis variabilis.</title>
        <authorList>
            <person name="Miura A."/>
            <person name="Kojima H."/>
            <person name="Fukui M."/>
        </authorList>
    </citation>
    <scope>NUCLEOTIDE SEQUENCE [LARGE SCALE GENOMIC DNA]</scope>
    <source>
        <strain evidence="7">skN76</strain>
    </source>
</reference>
<comment type="catalytic activity">
    <reaction evidence="3">
        <text>2 GTP = 3',3'-c-di-GMP + 2 diphosphate</text>
        <dbReference type="Rhea" id="RHEA:24898"/>
        <dbReference type="ChEBI" id="CHEBI:33019"/>
        <dbReference type="ChEBI" id="CHEBI:37565"/>
        <dbReference type="ChEBI" id="CHEBI:58805"/>
        <dbReference type="EC" id="2.7.7.65"/>
    </reaction>
</comment>
<name>A0A1B4UZS0_9GAMM</name>
<comment type="cofactor">
    <cofactor evidence="1">
        <name>Mg(2+)</name>
        <dbReference type="ChEBI" id="CHEBI:18420"/>
    </cofactor>
</comment>
<dbReference type="Proteomes" id="UP000218899">
    <property type="component" value="Chromosome"/>
</dbReference>
<dbReference type="PANTHER" id="PTHR45138">
    <property type="entry name" value="REGULATORY COMPONENTS OF SENSORY TRANSDUCTION SYSTEM"/>
    <property type="match status" value="1"/>
</dbReference>
<dbReference type="Gene3D" id="3.30.70.270">
    <property type="match status" value="1"/>
</dbReference>
<dbReference type="InterPro" id="IPR043128">
    <property type="entry name" value="Rev_trsase/Diguanyl_cyclase"/>
</dbReference>
<evidence type="ECO:0000259" key="5">
    <source>
        <dbReference type="PROSITE" id="PS50887"/>
    </source>
</evidence>
<dbReference type="CDD" id="cd01949">
    <property type="entry name" value="GGDEF"/>
    <property type="match status" value="1"/>
</dbReference>
<evidence type="ECO:0000313" key="7">
    <source>
        <dbReference type="Proteomes" id="UP000218899"/>
    </source>
</evidence>
<dbReference type="InterPro" id="IPR050469">
    <property type="entry name" value="Diguanylate_Cyclase"/>
</dbReference>
<evidence type="ECO:0000256" key="4">
    <source>
        <dbReference type="SAM" id="MobiDB-lite"/>
    </source>
</evidence>
<dbReference type="EC" id="2.7.7.65" evidence="2"/>
<dbReference type="NCBIfam" id="TIGR00254">
    <property type="entry name" value="GGDEF"/>
    <property type="match status" value="1"/>
</dbReference>
<feature type="compositionally biased region" description="Low complexity" evidence="4">
    <location>
        <begin position="143"/>
        <end position="157"/>
    </location>
</feature>
<dbReference type="PANTHER" id="PTHR45138:SF9">
    <property type="entry name" value="DIGUANYLATE CYCLASE DGCM-RELATED"/>
    <property type="match status" value="1"/>
</dbReference>
<dbReference type="SMART" id="SM00267">
    <property type="entry name" value="GGDEF"/>
    <property type="match status" value="1"/>
</dbReference>
<evidence type="ECO:0000313" key="6">
    <source>
        <dbReference type="EMBL" id="BAU46646.1"/>
    </source>
</evidence>
<feature type="domain" description="GGDEF" evidence="5">
    <location>
        <begin position="335"/>
        <end position="468"/>
    </location>
</feature>
<organism evidence="6 7">
    <name type="scientific">Sulfurifustis variabilis</name>
    <dbReference type="NCBI Taxonomy" id="1675686"/>
    <lineage>
        <taxon>Bacteria</taxon>
        <taxon>Pseudomonadati</taxon>
        <taxon>Pseudomonadota</taxon>
        <taxon>Gammaproteobacteria</taxon>
        <taxon>Acidiferrobacterales</taxon>
        <taxon>Acidiferrobacteraceae</taxon>
        <taxon>Sulfurifustis</taxon>
    </lineage>
</organism>
<evidence type="ECO:0000256" key="3">
    <source>
        <dbReference type="ARBA" id="ARBA00034247"/>
    </source>
</evidence>
<dbReference type="Pfam" id="PF00990">
    <property type="entry name" value="GGDEF"/>
    <property type="match status" value="1"/>
</dbReference>
<dbReference type="AlphaFoldDB" id="A0A1B4UZS0"/>
<feature type="region of interest" description="Disordered" evidence="4">
    <location>
        <begin position="91"/>
        <end position="123"/>
    </location>
</feature>
<proteinExistence type="predicted"/>
<dbReference type="PROSITE" id="PS50887">
    <property type="entry name" value="GGDEF"/>
    <property type="match status" value="1"/>
</dbReference>
<gene>
    <name evidence="6" type="ORF">SVA_0064</name>
</gene>
<feature type="region of interest" description="Disordered" evidence="4">
    <location>
        <begin position="141"/>
        <end position="190"/>
    </location>
</feature>
<dbReference type="RefSeq" id="WP_096457150.1">
    <property type="nucleotide sequence ID" value="NZ_AP014936.1"/>
</dbReference>
<dbReference type="SUPFAM" id="SSF55073">
    <property type="entry name" value="Nucleotide cyclase"/>
    <property type="match status" value="1"/>
</dbReference>
<evidence type="ECO:0000256" key="2">
    <source>
        <dbReference type="ARBA" id="ARBA00012528"/>
    </source>
</evidence>
<dbReference type="InterPro" id="IPR029787">
    <property type="entry name" value="Nucleotide_cyclase"/>
</dbReference>
<dbReference type="FunFam" id="3.30.70.270:FF:000001">
    <property type="entry name" value="Diguanylate cyclase domain protein"/>
    <property type="match status" value="1"/>
</dbReference>
<keyword evidence="7" id="KW-1185">Reference proteome</keyword>
<dbReference type="GO" id="GO:0052621">
    <property type="term" value="F:diguanylate cyclase activity"/>
    <property type="evidence" value="ECO:0007669"/>
    <property type="project" value="UniProtKB-EC"/>
</dbReference>
<dbReference type="KEGG" id="sva:SVA_0064"/>
<sequence length="485" mass="52764">MTRTTDVEPGRTDSALLSVLAGLKDTPLGAVIYDQLSRLLEEQESAQRSIDRAYTMLLRVLLDTYARNPSLEQVNRINSTLGELRAVLSVPSPAPSLPPAVEEPAPVYGRPETSRHPEEPGNADLELDLNQVLEQLLRGLPQDAGAPDAGRAEAAAPPTVPEDAAGQATARSPLPATIPDGGLPEPPAIGQAERRVNSAYRLHLDRKRDEIAKLQEAFAQNVSEAITQNREFGALLQIELNALQQADGAQEIETLRQILIGGIEELIQGQRALDTKLHRTSGYLDLIKSDSERLRDELNKVRLLSLTDEFTGLPNRRAFMRRLQDEIGRAQRYGSPLALALLDLDEFKAVNDVYGHAAGDEVLRAYAANVLSILRHHDLVARYGGEEFAVLLPNTALQGAIAALSKAKARAQEVSCTFDGKPLRVPTFSAGLTLYVHGDPYTTLIDRADRALYRAKRLGRNRIEVELAAESAAPAPGRAGDTLPP</sequence>
<dbReference type="InterPro" id="IPR000160">
    <property type="entry name" value="GGDEF_dom"/>
</dbReference>
<dbReference type="EMBL" id="AP014936">
    <property type="protein sequence ID" value="BAU46646.1"/>
    <property type="molecule type" value="Genomic_DNA"/>
</dbReference>
<accession>A0A1B4UZS0</accession>
<protein>
    <recommendedName>
        <fullName evidence="2">diguanylate cyclase</fullName>
        <ecNumber evidence="2">2.7.7.65</ecNumber>
    </recommendedName>
</protein>
<dbReference type="OrthoDB" id="9773156at2"/>